<organism evidence="2 3">
    <name type="scientific">candidate division TA06 bacterium</name>
    <dbReference type="NCBI Taxonomy" id="2250710"/>
    <lineage>
        <taxon>Bacteria</taxon>
        <taxon>Bacteria division TA06</taxon>
    </lineage>
</organism>
<dbReference type="EMBL" id="JACQXR010000154">
    <property type="protein sequence ID" value="MBI4727746.1"/>
    <property type="molecule type" value="Genomic_DNA"/>
</dbReference>
<name>A0A933MLQ2_UNCT6</name>
<evidence type="ECO:0008006" key="4">
    <source>
        <dbReference type="Google" id="ProtNLM"/>
    </source>
</evidence>
<keyword evidence="1" id="KW-0732">Signal</keyword>
<protein>
    <recommendedName>
        <fullName evidence="4">DUF3568 family protein</fullName>
    </recommendedName>
</protein>
<dbReference type="PROSITE" id="PS51257">
    <property type="entry name" value="PROKAR_LIPOPROTEIN"/>
    <property type="match status" value="1"/>
</dbReference>
<comment type="caution">
    <text evidence="2">The sequence shown here is derived from an EMBL/GenBank/DDBJ whole genome shotgun (WGS) entry which is preliminary data.</text>
</comment>
<proteinExistence type="predicted"/>
<evidence type="ECO:0000313" key="2">
    <source>
        <dbReference type="EMBL" id="MBI4727746.1"/>
    </source>
</evidence>
<feature type="chain" id="PRO_5037979219" description="DUF3568 family protein" evidence="1">
    <location>
        <begin position="30"/>
        <end position="138"/>
    </location>
</feature>
<gene>
    <name evidence="2" type="ORF">HY768_11105</name>
</gene>
<reference evidence="2" key="1">
    <citation type="submission" date="2020-07" db="EMBL/GenBank/DDBJ databases">
        <title>Huge and variable diversity of episymbiotic CPR bacteria and DPANN archaea in groundwater ecosystems.</title>
        <authorList>
            <person name="He C.Y."/>
            <person name="Keren R."/>
            <person name="Whittaker M."/>
            <person name="Farag I.F."/>
            <person name="Doudna J."/>
            <person name="Cate J.H.D."/>
            <person name="Banfield J.F."/>
        </authorList>
    </citation>
    <scope>NUCLEOTIDE SEQUENCE</scope>
    <source>
        <strain evidence="2">NC_groundwater_1520_Pr4_B-0.1um_53_5</strain>
    </source>
</reference>
<dbReference type="Proteomes" id="UP000736328">
    <property type="component" value="Unassembled WGS sequence"/>
</dbReference>
<feature type="signal peptide" evidence="1">
    <location>
        <begin position="1"/>
        <end position="29"/>
    </location>
</feature>
<sequence>MKRVTWASISIAMLLACVLFIDCATTQEATWKTLPEITKTTYEQSWSIVVGVITEKYDLEITDAASGYLRTAWKVKKDFLNQDDSRTRISVRLESKTPLKFKIRAEKEAKNLADEWTPKGNDEQLEKAMLEELSARLK</sequence>
<evidence type="ECO:0000256" key="1">
    <source>
        <dbReference type="SAM" id="SignalP"/>
    </source>
</evidence>
<dbReference type="AlphaFoldDB" id="A0A933MLQ2"/>
<evidence type="ECO:0000313" key="3">
    <source>
        <dbReference type="Proteomes" id="UP000736328"/>
    </source>
</evidence>
<accession>A0A933MLQ2</accession>